<dbReference type="EMBL" id="BARU01003946">
    <property type="protein sequence ID" value="GAH29161.1"/>
    <property type="molecule type" value="Genomic_DNA"/>
</dbReference>
<proteinExistence type="predicted"/>
<feature type="non-terminal residue" evidence="1">
    <location>
        <position position="144"/>
    </location>
</feature>
<name>X1E7B1_9ZZZZ</name>
<reference evidence="1" key="1">
    <citation type="journal article" date="2014" name="Front. Microbiol.">
        <title>High frequency of phylogenetically diverse reductive dehalogenase-homologous genes in deep subseafloor sedimentary metagenomes.</title>
        <authorList>
            <person name="Kawai M."/>
            <person name="Futagami T."/>
            <person name="Toyoda A."/>
            <person name="Takaki Y."/>
            <person name="Nishi S."/>
            <person name="Hori S."/>
            <person name="Arai W."/>
            <person name="Tsubouchi T."/>
            <person name="Morono Y."/>
            <person name="Uchiyama I."/>
            <person name="Ito T."/>
            <person name="Fujiyama A."/>
            <person name="Inagaki F."/>
            <person name="Takami H."/>
        </authorList>
    </citation>
    <scope>NUCLEOTIDE SEQUENCE</scope>
    <source>
        <strain evidence="1">Expedition CK06-06</strain>
    </source>
</reference>
<sequence length="144" mass="15860">MRKYQYYITNEDGDRDIYDVNWGGQTFTPSLEHIISKVKLKLFRVGDPGTITVSIKLTSANKPTGANLCIGTIEGLTLTLDSNGEYYEITLGDGFQLEKDTKYAIVVRAPDGDASNKVSWRADVVDSIYPGGTYCSSSDSGIDW</sequence>
<accession>X1E7B1</accession>
<protein>
    <submittedName>
        <fullName evidence="1">Uncharacterized protein</fullName>
    </submittedName>
</protein>
<comment type="caution">
    <text evidence="1">The sequence shown here is derived from an EMBL/GenBank/DDBJ whole genome shotgun (WGS) entry which is preliminary data.</text>
</comment>
<gene>
    <name evidence="1" type="ORF">S03H2_08205</name>
</gene>
<dbReference type="AlphaFoldDB" id="X1E7B1"/>
<dbReference type="NCBIfam" id="NF041539">
    <property type="entry name" value="choice_anch_R"/>
    <property type="match status" value="1"/>
</dbReference>
<organism evidence="1">
    <name type="scientific">marine sediment metagenome</name>
    <dbReference type="NCBI Taxonomy" id="412755"/>
    <lineage>
        <taxon>unclassified sequences</taxon>
        <taxon>metagenomes</taxon>
        <taxon>ecological metagenomes</taxon>
    </lineage>
</organism>
<evidence type="ECO:0000313" key="1">
    <source>
        <dbReference type="EMBL" id="GAH29161.1"/>
    </source>
</evidence>